<proteinExistence type="predicted"/>
<reference evidence="1" key="1">
    <citation type="journal article" date="2014" name="Front. Microbiol.">
        <title>High frequency of phylogenetically diverse reductive dehalogenase-homologous genes in deep subseafloor sedimentary metagenomes.</title>
        <authorList>
            <person name="Kawai M."/>
            <person name="Futagami T."/>
            <person name="Toyoda A."/>
            <person name="Takaki Y."/>
            <person name="Nishi S."/>
            <person name="Hori S."/>
            <person name="Arai W."/>
            <person name="Tsubouchi T."/>
            <person name="Morono Y."/>
            <person name="Uchiyama I."/>
            <person name="Ito T."/>
            <person name="Fujiyama A."/>
            <person name="Inagaki F."/>
            <person name="Takami H."/>
        </authorList>
    </citation>
    <scope>NUCLEOTIDE SEQUENCE</scope>
    <source>
        <strain evidence="1">Expedition CK06-06</strain>
    </source>
</reference>
<name>X1CR30_9ZZZZ</name>
<sequence length="46" mass="5166">MVTSSERRKYRRFDLSCRLRIESPGGGGVRARTVNVCDGGVYFVVD</sequence>
<protein>
    <submittedName>
        <fullName evidence="1">Uncharacterized protein</fullName>
    </submittedName>
</protein>
<dbReference type="AlphaFoldDB" id="X1CR30"/>
<dbReference type="EMBL" id="BART01029799">
    <property type="protein sequence ID" value="GAH10886.1"/>
    <property type="molecule type" value="Genomic_DNA"/>
</dbReference>
<evidence type="ECO:0000313" key="1">
    <source>
        <dbReference type="EMBL" id="GAH10886.1"/>
    </source>
</evidence>
<accession>X1CR30</accession>
<comment type="caution">
    <text evidence="1">The sequence shown here is derived from an EMBL/GenBank/DDBJ whole genome shotgun (WGS) entry which is preliminary data.</text>
</comment>
<feature type="non-terminal residue" evidence="1">
    <location>
        <position position="46"/>
    </location>
</feature>
<organism evidence="1">
    <name type="scientific">marine sediment metagenome</name>
    <dbReference type="NCBI Taxonomy" id="412755"/>
    <lineage>
        <taxon>unclassified sequences</taxon>
        <taxon>metagenomes</taxon>
        <taxon>ecological metagenomes</taxon>
    </lineage>
</organism>
<gene>
    <name evidence="1" type="ORF">S01H4_52202</name>
</gene>